<feature type="domain" description="Reverse transcriptase" evidence="2">
    <location>
        <begin position="217"/>
        <end position="500"/>
    </location>
</feature>
<reference evidence="3" key="1">
    <citation type="journal article" date="2010" name="Curr. Genet.">
        <title>Complete sequence of the mitochondrial genome of a diatom alga Synedra acus and comparative analysis of diatom mitochondrial genomes.</title>
        <authorList>
            <person name="Ravin N.V."/>
            <person name="Galachyants Y.P."/>
            <person name="Mardanov A.V."/>
            <person name="Beletsky A.V."/>
            <person name="Petrova D.P."/>
            <person name="Sherbakova T.A."/>
            <person name="Zakharova Y.R."/>
            <person name="Likhoshway Y.V."/>
            <person name="Skryabin K.G."/>
            <person name="Grachev M.A."/>
        </authorList>
    </citation>
    <scope>NUCLEOTIDE SEQUENCE [LARGE SCALE GENOMIC DNA]</scope>
</reference>
<dbReference type="GO" id="GO:0006315">
    <property type="term" value="P:homing of group II introns"/>
    <property type="evidence" value="ECO:0007669"/>
    <property type="project" value="TreeGrafter"/>
</dbReference>
<dbReference type="Pfam" id="PF00078">
    <property type="entry name" value="RVT_1"/>
    <property type="match status" value="1"/>
</dbReference>
<dbReference type="GeneID" id="8690526"/>
<evidence type="ECO:0000313" key="3">
    <source>
        <dbReference type="EMBL" id="ACX62022.1"/>
    </source>
</evidence>
<dbReference type="RefSeq" id="YP_003359474.1">
    <property type="nucleotide sequence ID" value="NC_013710.1"/>
</dbReference>
<keyword evidence="1" id="KW-0732">Signal</keyword>
<accession>D2JP93</accession>
<dbReference type="AlphaFoldDB" id="D2JP93"/>
<dbReference type="Pfam" id="PF01348">
    <property type="entry name" value="Intron_maturas2"/>
    <property type="match status" value="1"/>
</dbReference>
<geneLocation type="mitochondrion" evidence="3"/>
<dbReference type="GO" id="GO:0005739">
    <property type="term" value="C:mitochondrion"/>
    <property type="evidence" value="ECO:0007669"/>
    <property type="project" value="TreeGrafter"/>
</dbReference>
<dbReference type="Pfam" id="PF21368">
    <property type="entry name" value="AI2M-like_HNH"/>
    <property type="match status" value="1"/>
</dbReference>
<dbReference type="EMBL" id="GU002153">
    <property type="protein sequence ID" value="ACX62022.1"/>
    <property type="molecule type" value="Genomic_DNA"/>
</dbReference>
<evidence type="ECO:0000256" key="1">
    <source>
        <dbReference type="SAM" id="SignalP"/>
    </source>
</evidence>
<dbReference type="InterPro" id="IPR049030">
    <property type="entry name" value="AI2M-like_HNH"/>
</dbReference>
<proteinExistence type="predicted"/>
<dbReference type="GO" id="GO:0090615">
    <property type="term" value="P:mitochondrial mRNA processing"/>
    <property type="evidence" value="ECO:0007669"/>
    <property type="project" value="TreeGrafter"/>
</dbReference>
<feature type="chain" id="PRO_5003032272" evidence="1">
    <location>
        <begin position="17"/>
        <end position="755"/>
    </location>
</feature>
<name>D2JP93_9STRA</name>
<protein>
    <submittedName>
        <fullName evidence="3">ORF755</fullName>
    </submittedName>
</protein>
<keyword evidence="3" id="KW-0496">Mitochondrion</keyword>
<dbReference type="GO" id="GO:0003964">
    <property type="term" value="F:RNA-directed DNA polymerase activity"/>
    <property type="evidence" value="ECO:0007669"/>
    <property type="project" value="TreeGrafter"/>
</dbReference>
<dbReference type="InterPro" id="IPR000477">
    <property type="entry name" value="RT_dom"/>
</dbReference>
<dbReference type="InterPro" id="IPR043502">
    <property type="entry name" value="DNA/RNA_pol_sf"/>
</dbReference>
<dbReference type="InterPro" id="IPR024937">
    <property type="entry name" value="Domain_X"/>
</dbReference>
<sequence length="755" mass="87081">MLITRLIYSICLKAFSLTIIGNGTSKSGNKSLMREPVNPEKSWRATTAMIRFTKLIRYRGLTLGNKCNITGNDLFSIWVYFSMYMNSRINIERNPPRGIIISQRSKAVHGVIIGTMGNPKGRKFYGFGGLVVGVKIQRRPETRQFCSMNDINPLGSVIYESGTDILYDRVTKVIHDIANMRNLILAYEAIKSNPGNMTPGVDTLTLDGVSLKWLDQVKSDLLAGKFKFSSVRRVQIPKLGKKETRPLGVVSPRDKIVQTAMLQVLESIYEPVFKDCSHGFRPNKGCHTALRALKQQFSNVSWVIEGDISNCYDSINHDILIRILRKRIQCDKTIALIKKFLKTPFKENDQLVWPKIGTFQGSSLSPLLCNIYLHEMDLYVEDLKKFFDRGKRRRKLKEYRSIQYKLERKDLALSEIKSLRVMLRRLKSKDPLDPSFRRLSYIRYADDFVIGIIGSRNECIKIREDLGNFLTQKLSLNLSLTKTSISHFNKKGIFFLGTQIKGNQETEKLVKTIERGKSRKFKARVTSRTRMFAPLKKLLQKSIDNNMFKRLKSEKIVPTALKRVVNYDHSDIIRFFNSKIRGILNYYSFVDNAKSLGVLIHGLKHSCALTLALKYKLRERSKVFKKYGKDLECKETGTKLFIPKTFARTQKFKINPQNPDALLDIRWNNKLTHSNLNRECLICGETPCEMHHVKKIKDLVSRYKDKKIDYWTLQMAAINRKQIPLCKAHHIALHRGSLLPSEAEKLRKSIKEFKH</sequence>
<dbReference type="PANTHER" id="PTHR33642">
    <property type="entry name" value="COX1/OXI3 INTRON 1 PROTEIN-RELATED"/>
    <property type="match status" value="1"/>
</dbReference>
<dbReference type="PROSITE" id="PS50878">
    <property type="entry name" value="RT_POL"/>
    <property type="match status" value="1"/>
</dbReference>
<evidence type="ECO:0000259" key="2">
    <source>
        <dbReference type="PROSITE" id="PS50878"/>
    </source>
</evidence>
<gene>
    <name evidence="3" type="primary">orf755</name>
</gene>
<feature type="signal peptide" evidence="1">
    <location>
        <begin position="1"/>
        <end position="16"/>
    </location>
</feature>
<dbReference type="CDD" id="cd01651">
    <property type="entry name" value="RT_G2_intron"/>
    <property type="match status" value="1"/>
</dbReference>
<dbReference type="PANTHER" id="PTHR33642:SF4">
    <property type="entry name" value="COX1_OXI3 INTRON 1 PROTEIN-RELATED"/>
    <property type="match status" value="1"/>
</dbReference>
<organism evidence="3">
    <name type="scientific">Ulnaria acus</name>
    <dbReference type="NCBI Taxonomy" id="1436140"/>
    <lineage>
        <taxon>Eukaryota</taxon>
        <taxon>Sar</taxon>
        <taxon>Stramenopiles</taxon>
        <taxon>Ochrophyta</taxon>
        <taxon>Bacillariophyta</taxon>
        <taxon>Fragilariophyceae</taxon>
        <taxon>Fragilariophycidae</taxon>
        <taxon>Licmophorales</taxon>
        <taxon>Ulnariaceae</taxon>
        <taxon>Ulnaria</taxon>
    </lineage>
</organism>
<dbReference type="SUPFAM" id="SSF56672">
    <property type="entry name" value="DNA/RNA polymerases"/>
    <property type="match status" value="1"/>
</dbReference>